<sequence length="245" mass="27539">MGHAADQVRVGAFHALTRLALTQPEFGQTVADVLCAYLRQPLPYTEIDHLKPTEDRHERVTSRERQVRRTAEQLISDLVSTNPTKELALDLNLYGAELQVLNIANGKIGTLTLTKSVIRESVTIRNSDIIGLVIMKDTEFRGPVYLQYCDFNNRLLILECNFTEGIQAHNSEFLSGLQILRTTGRGFYASETKFHETLALDFINEKPAIALTDSYLINSRSIFIPDEYSVTVDPNTGLLEVDNKP</sequence>
<dbReference type="EMBL" id="BNAR01000022">
    <property type="protein sequence ID" value="GHH59714.1"/>
    <property type="molecule type" value="Genomic_DNA"/>
</dbReference>
<evidence type="ECO:0000313" key="2">
    <source>
        <dbReference type="Proteomes" id="UP000605568"/>
    </source>
</evidence>
<accession>A0ABQ3MVJ4</accession>
<protein>
    <submittedName>
        <fullName evidence="1">Uncharacterized protein</fullName>
    </submittedName>
</protein>
<evidence type="ECO:0000313" key="1">
    <source>
        <dbReference type="EMBL" id="GHH59714.1"/>
    </source>
</evidence>
<organism evidence="1 2">
    <name type="scientific">Lentzea cavernae</name>
    <dbReference type="NCBI Taxonomy" id="2020703"/>
    <lineage>
        <taxon>Bacteria</taxon>
        <taxon>Bacillati</taxon>
        <taxon>Actinomycetota</taxon>
        <taxon>Actinomycetes</taxon>
        <taxon>Pseudonocardiales</taxon>
        <taxon>Pseudonocardiaceae</taxon>
        <taxon>Lentzea</taxon>
    </lineage>
</organism>
<dbReference type="Proteomes" id="UP000605568">
    <property type="component" value="Unassembled WGS sequence"/>
</dbReference>
<proteinExistence type="predicted"/>
<reference evidence="2" key="1">
    <citation type="journal article" date="2019" name="Int. J. Syst. Evol. Microbiol.">
        <title>The Global Catalogue of Microorganisms (GCM) 10K type strain sequencing project: providing services to taxonomists for standard genome sequencing and annotation.</title>
        <authorList>
            <consortium name="The Broad Institute Genomics Platform"/>
            <consortium name="The Broad Institute Genome Sequencing Center for Infectious Disease"/>
            <person name="Wu L."/>
            <person name="Ma J."/>
        </authorList>
    </citation>
    <scope>NUCLEOTIDE SEQUENCE [LARGE SCALE GENOMIC DNA]</scope>
    <source>
        <strain evidence="2">CGMCC 4.7367</strain>
    </source>
</reference>
<keyword evidence="2" id="KW-1185">Reference proteome</keyword>
<gene>
    <name evidence="1" type="ORF">GCM10017774_82950</name>
</gene>
<comment type="caution">
    <text evidence="1">The sequence shown here is derived from an EMBL/GenBank/DDBJ whole genome shotgun (WGS) entry which is preliminary data.</text>
</comment>
<name>A0ABQ3MVJ4_9PSEU</name>